<dbReference type="GO" id="GO:0005829">
    <property type="term" value="C:cytosol"/>
    <property type="evidence" value="ECO:0007669"/>
    <property type="project" value="TreeGrafter"/>
</dbReference>
<reference evidence="3" key="2">
    <citation type="journal article" date="2021" name="PeerJ">
        <title>Extensive microbial diversity within the chicken gut microbiome revealed by metagenomics and culture.</title>
        <authorList>
            <person name="Gilroy R."/>
            <person name="Ravi A."/>
            <person name="Getino M."/>
            <person name="Pursley I."/>
            <person name="Horton D.L."/>
            <person name="Alikhan N.F."/>
            <person name="Baker D."/>
            <person name="Gharbi K."/>
            <person name="Hall N."/>
            <person name="Watson M."/>
            <person name="Adriaenssens E.M."/>
            <person name="Foster-Nyarko E."/>
            <person name="Jarju S."/>
            <person name="Secka A."/>
            <person name="Antonio M."/>
            <person name="Oren A."/>
            <person name="Chaudhuri R.R."/>
            <person name="La Ragione R."/>
            <person name="Hildebrand F."/>
            <person name="Pallen M.J."/>
        </authorList>
    </citation>
    <scope>NUCLEOTIDE SEQUENCE</scope>
    <source>
        <strain evidence="3">ChiHjej10B9-9673</strain>
    </source>
</reference>
<sequence length="188" mass="21473">MRYVVFDTETPNRCNDRISQIGFCVVEDGIIGPERCFLVNPECSFDEFNIMLTGIRPEQCRCEPDFAELWSRELEEVFSEGVLVAHNAPFDMAVLAKCLRAYGLRWKHIASYIDTVRLARRAFPTLSNHRLDTLAYRLGLELEHHDAGSDAAACAHILLACMERGAAPEDFLRDYDMRSMRTLRPANI</sequence>
<dbReference type="EMBL" id="DVJK01000002">
    <property type="protein sequence ID" value="HIS65941.1"/>
    <property type="molecule type" value="Genomic_DNA"/>
</dbReference>
<keyword evidence="1 3" id="KW-0378">Hydrolase</keyword>
<organism evidence="3 4">
    <name type="scientific">Candidatus Scatomorpha merdipullorum</name>
    <dbReference type="NCBI Taxonomy" id="2840927"/>
    <lineage>
        <taxon>Bacteria</taxon>
        <taxon>Bacillati</taxon>
        <taxon>Bacillota</taxon>
        <taxon>Clostridia</taxon>
        <taxon>Eubacteriales</taxon>
        <taxon>Candidatus Scatomorpha</taxon>
    </lineage>
</organism>
<dbReference type="InterPro" id="IPR012337">
    <property type="entry name" value="RNaseH-like_sf"/>
</dbReference>
<dbReference type="FunFam" id="3.30.420.10:FF:000045">
    <property type="entry name" value="3'-5' exonuclease DinG"/>
    <property type="match status" value="1"/>
</dbReference>
<dbReference type="Proteomes" id="UP000824001">
    <property type="component" value="Unassembled WGS sequence"/>
</dbReference>
<keyword evidence="1 3" id="KW-0540">Nuclease</keyword>
<protein>
    <submittedName>
        <fullName evidence="3">3'-5' exonuclease</fullName>
    </submittedName>
</protein>
<gene>
    <name evidence="3" type="ORF">IAC18_00120</name>
</gene>
<dbReference type="InterPro" id="IPR036397">
    <property type="entry name" value="RNaseH_sf"/>
</dbReference>
<keyword evidence="1 3" id="KW-0269">Exonuclease</keyword>
<dbReference type="GO" id="GO:0003676">
    <property type="term" value="F:nucleic acid binding"/>
    <property type="evidence" value="ECO:0007669"/>
    <property type="project" value="InterPro"/>
</dbReference>
<dbReference type="PANTHER" id="PTHR30231:SF42">
    <property type="entry name" value="EXONUCLEASE"/>
    <property type="match status" value="1"/>
</dbReference>
<evidence type="ECO:0000313" key="3">
    <source>
        <dbReference type="EMBL" id="HIS65941.1"/>
    </source>
</evidence>
<dbReference type="SMART" id="SM00479">
    <property type="entry name" value="EXOIII"/>
    <property type="match status" value="1"/>
</dbReference>
<dbReference type="AlphaFoldDB" id="A0A9D1FCV2"/>
<comment type="caution">
    <text evidence="3">The sequence shown here is derived from an EMBL/GenBank/DDBJ whole genome shotgun (WGS) entry which is preliminary data.</text>
</comment>
<feature type="domain" description="Exonuclease" evidence="2">
    <location>
        <begin position="2"/>
        <end position="167"/>
    </location>
</feature>
<dbReference type="PANTHER" id="PTHR30231">
    <property type="entry name" value="DNA POLYMERASE III SUBUNIT EPSILON"/>
    <property type="match status" value="1"/>
</dbReference>
<dbReference type="InterPro" id="IPR013520">
    <property type="entry name" value="Ribonucl_H"/>
</dbReference>
<dbReference type="CDD" id="cd06130">
    <property type="entry name" value="DNA_pol_III_epsilon_like"/>
    <property type="match status" value="1"/>
</dbReference>
<dbReference type="GO" id="GO:0008408">
    <property type="term" value="F:3'-5' exonuclease activity"/>
    <property type="evidence" value="ECO:0007669"/>
    <property type="project" value="TreeGrafter"/>
</dbReference>
<proteinExistence type="predicted"/>
<dbReference type="Pfam" id="PF00929">
    <property type="entry name" value="RNase_T"/>
    <property type="match status" value="1"/>
</dbReference>
<evidence type="ECO:0000313" key="4">
    <source>
        <dbReference type="Proteomes" id="UP000824001"/>
    </source>
</evidence>
<dbReference type="SUPFAM" id="SSF53098">
    <property type="entry name" value="Ribonuclease H-like"/>
    <property type="match status" value="1"/>
</dbReference>
<name>A0A9D1FCV2_9FIRM</name>
<dbReference type="Gene3D" id="3.30.420.10">
    <property type="entry name" value="Ribonuclease H-like superfamily/Ribonuclease H"/>
    <property type="match status" value="1"/>
</dbReference>
<evidence type="ECO:0000256" key="1">
    <source>
        <dbReference type="ARBA" id="ARBA00022839"/>
    </source>
</evidence>
<evidence type="ECO:0000259" key="2">
    <source>
        <dbReference type="SMART" id="SM00479"/>
    </source>
</evidence>
<accession>A0A9D1FCV2</accession>
<reference evidence="3" key="1">
    <citation type="submission" date="2020-10" db="EMBL/GenBank/DDBJ databases">
        <authorList>
            <person name="Gilroy R."/>
        </authorList>
    </citation>
    <scope>NUCLEOTIDE SEQUENCE</scope>
    <source>
        <strain evidence="3">ChiHjej10B9-9673</strain>
    </source>
</reference>